<dbReference type="Gene3D" id="3.30.420.10">
    <property type="entry name" value="Ribonuclease H-like superfamily/Ribonuclease H"/>
    <property type="match status" value="1"/>
</dbReference>
<proteinExistence type="predicted"/>
<feature type="compositionally biased region" description="Basic and acidic residues" evidence="2">
    <location>
        <begin position="1170"/>
        <end position="1186"/>
    </location>
</feature>
<evidence type="ECO:0000256" key="2">
    <source>
        <dbReference type="SAM" id="MobiDB-lite"/>
    </source>
</evidence>
<organism evidence="4">
    <name type="scientific">Tanacetum cinerariifolium</name>
    <name type="common">Dalmatian daisy</name>
    <name type="synonym">Chrysanthemum cinerariifolium</name>
    <dbReference type="NCBI Taxonomy" id="118510"/>
    <lineage>
        <taxon>Eukaryota</taxon>
        <taxon>Viridiplantae</taxon>
        <taxon>Streptophyta</taxon>
        <taxon>Embryophyta</taxon>
        <taxon>Tracheophyta</taxon>
        <taxon>Spermatophyta</taxon>
        <taxon>Magnoliopsida</taxon>
        <taxon>eudicotyledons</taxon>
        <taxon>Gunneridae</taxon>
        <taxon>Pentapetalae</taxon>
        <taxon>asterids</taxon>
        <taxon>campanulids</taxon>
        <taxon>Asterales</taxon>
        <taxon>Asteraceae</taxon>
        <taxon>Asteroideae</taxon>
        <taxon>Anthemideae</taxon>
        <taxon>Anthemidinae</taxon>
        <taxon>Tanacetum</taxon>
    </lineage>
</organism>
<dbReference type="InterPro" id="IPR012337">
    <property type="entry name" value="RNaseH-like_sf"/>
</dbReference>
<reference evidence="4" key="1">
    <citation type="journal article" date="2019" name="Sci. Rep.">
        <title>Draft genome of Tanacetum cinerariifolium, the natural source of mosquito coil.</title>
        <authorList>
            <person name="Yamashiro T."/>
            <person name="Shiraishi A."/>
            <person name="Satake H."/>
            <person name="Nakayama K."/>
        </authorList>
    </citation>
    <scope>NUCLEOTIDE SEQUENCE</scope>
</reference>
<dbReference type="CDD" id="cd09272">
    <property type="entry name" value="RNase_HI_RT_Ty1"/>
    <property type="match status" value="1"/>
</dbReference>
<dbReference type="GO" id="GO:0006508">
    <property type="term" value="P:proteolysis"/>
    <property type="evidence" value="ECO:0007669"/>
    <property type="project" value="UniProtKB-KW"/>
</dbReference>
<accession>A0A6L2IZJ1</accession>
<feature type="region of interest" description="Disordered" evidence="2">
    <location>
        <begin position="1227"/>
        <end position="1345"/>
    </location>
</feature>
<gene>
    <name evidence="4" type="ORF">Tci_002141</name>
</gene>
<name>A0A6L2IZJ1_TANCI</name>
<feature type="domain" description="Integrase catalytic" evidence="3">
    <location>
        <begin position="561"/>
        <end position="727"/>
    </location>
</feature>
<dbReference type="GO" id="GO:0015074">
    <property type="term" value="P:DNA integration"/>
    <property type="evidence" value="ECO:0007669"/>
    <property type="project" value="InterPro"/>
</dbReference>
<evidence type="ECO:0000259" key="3">
    <source>
        <dbReference type="PROSITE" id="PS50994"/>
    </source>
</evidence>
<dbReference type="PANTHER" id="PTHR42648">
    <property type="entry name" value="TRANSPOSASE, PUTATIVE-RELATED"/>
    <property type="match status" value="1"/>
</dbReference>
<feature type="compositionally biased region" description="Basic residues" evidence="2">
    <location>
        <begin position="1187"/>
        <end position="1196"/>
    </location>
</feature>
<dbReference type="InterPro" id="IPR001584">
    <property type="entry name" value="Integrase_cat-core"/>
</dbReference>
<dbReference type="EMBL" id="BKCJ010000133">
    <property type="protein sequence ID" value="GEU30163.1"/>
    <property type="molecule type" value="Genomic_DNA"/>
</dbReference>
<keyword evidence="1" id="KW-0645">Protease</keyword>
<dbReference type="GO" id="GO:0008233">
    <property type="term" value="F:peptidase activity"/>
    <property type="evidence" value="ECO:0007669"/>
    <property type="project" value="UniProtKB-KW"/>
</dbReference>
<feature type="region of interest" description="Disordered" evidence="2">
    <location>
        <begin position="351"/>
        <end position="412"/>
    </location>
</feature>
<feature type="region of interest" description="Disordered" evidence="2">
    <location>
        <begin position="1170"/>
        <end position="1196"/>
    </location>
</feature>
<feature type="compositionally biased region" description="Polar residues" evidence="2">
    <location>
        <begin position="371"/>
        <end position="398"/>
    </location>
</feature>
<dbReference type="GO" id="GO:0003676">
    <property type="term" value="F:nucleic acid binding"/>
    <property type="evidence" value="ECO:0007669"/>
    <property type="project" value="InterPro"/>
</dbReference>
<dbReference type="InterPro" id="IPR025724">
    <property type="entry name" value="GAG-pre-integrase_dom"/>
</dbReference>
<dbReference type="SUPFAM" id="SSF53098">
    <property type="entry name" value="Ribonuclease H-like"/>
    <property type="match status" value="1"/>
</dbReference>
<protein>
    <recommendedName>
        <fullName evidence="3">Integrase catalytic domain-containing protein</fullName>
    </recommendedName>
</protein>
<dbReference type="Pfam" id="PF22936">
    <property type="entry name" value="Pol_BBD"/>
    <property type="match status" value="1"/>
</dbReference>
<feature type="region of interest" description="Disordered" evidence="2">
    <location>
        <begin position="1370"/>
        <end position="1389"/>
    </location>
</feature>
<feature type="compositionally biased region" description="Basic and acidic residues" evidence="2">
    <location>
        <begin position="358"/>
        <end position="369"/>
    </location>
</feature>
<comment type="caution">
    <text evidence="4">The sequence shown here is derived from an EMBL/GenBank/DDBJ whole genome shotgun (WGS) entry which is preliminary data.</text>
</comment>
<evidence type="ECO:0000313" key="4">
    <source>
        <dbReference type="EMBL" id="GEU30163.1"/>
    </source>
</evidence>
<dbReference type="InterPro" id="IPR054722">
    <property type="entry name" value="PolX-like_BBD"/>
</dbReference>
<evidence type="ECO:0000256" key="1">
    <source>
        <dbReference type="ARBA" id="ARBA00022670"/>
    </source>
</evidence>
<dbReference type="PROSITE" id="PS50994">
    <property type="entry name" value="INTEGRASE"/>
    <property type="match status" value="1"/>
</dbReference>
<sequence length="1488" mass="169259">MDCYKERECRLYNLFDKFAHVPGNRGIATTSKGNVTVSLTRVVKCYNCQGEENMARRCTQTKRPRNAAWFKEKLILAKAREAGQMLDEEQLAFLADPDCDDLSSAKAVLMENILSCDPEVLFETQDAVIQDTNPSTPNDLLVLSLVEQMIDHVAHLDKENQTNKMVNESLIAELDRYKERIAIFKQRLNVDLNQSVIAKEHVVISMIDDEETLILEEESRSKMLDKQNDPISKEKKIKISPIDYSKLNKIKEDFGKHLNAQLQEKVFAITTLKNELRKIKGKNVVNTMVSKPNATLTIGMFKVDIKPISARLKNNRDVHETCPNSPKPSEKLVAVTPTNKDKRVRFVEPVTSSNNIPKRTDSLKTKDSNKPLLTSTGLIPTTSVSGSKPSSNTKNNKISRPPCRNQKNKIKDQPRIVKSSFNKMYSVFEPISNALVKHYVRHSKFESVVQIFLWYLDSGCLKHMTWNRSQLMNFVSKFSGTVRFENYQVVKIMGGVDLLLGSRDTNLYTISLDDMLKTSPICLLSKASKTKSWLWHRHLSHLNFGTLNKLAKDGLARAEDTNQEKLYLLHMDLCVPMRVERINRKTYILVIVDDYSRFTLVKFLRSKDEAPESIIKCIKNIQVYLYVTDCNVRTNNGTEFVNQTLREFYESVGISHQTSVARTPQQNDIVERRNRTLVEAARTMLVFLKSPLFLWVEAINIACYTQKRSLIRLRYNKTPYELMHDKKPDLSFFHVFGSLCYLTNDSEDLETIHVTFDELTAMASEQFGSRLGLQVMTSAASSSELVPNIIPQQPCNPPKRDDWDTLFQPLFDEYFNPPTIVVSTVPVAAASRAVQIVNLHVSTSIGQDAPSSSIPSTQDQEHSLIISQGVEESPKTPLFHNDPLHEFLHEDLTSQGLSSNMRPSQTLFKLIGRWSKDHPIANVIDYGFTFNKISLYCNNKSAIALCCNNVQHSRAKYIDALYYFIKEQVENGIVKLYFVRTEYQLADIFTKLLPRERFNFLIKKLGMRSMSPKMLKRLTEKEDEIMNPQETQQVVARDEKWVPSTERVKISSTNIRLETTVPQNEETFKVYTIKKVQDTDSYEFLLANKKCTVNAEVFRTILVICPRVEGEDFTNVPDDETALTFLIDLGYKGPLNRHNNIFMDHIHQSFHPRKAEEKVQKERRLLRSLRKLDVSQESEPKSEPAKKKTASRRVVKKKVTLSADDNIITDDPDAALELANVVIQDTPSTPKLKPATSKTKLKDALSLTPQEQEASDIMQALKESKKISRRQPGTRGSDEGTDSKPGVPDESTVISATSNEQDSEHSDDDNDDAEKDEKDGDVDDEGNDHVSDKQDDDDDENDKTKFDEDDIYKYKIRVCKYEDEEMKDAKVEGSNKETTNLPPIPESFTETPFTTADPSLQVTPIILTVQQTTTPIPTPTITTDAPTITTAIPESVALFDVKLRVAKLEKEVFELKTIDHTSEALDILLSQVPTVVDSYLDTKVEDVF</sequence>
<dbReference type="InterPro" id="IPR039537">
    <property type="entry name" value="Retrotran_Ty1/copia-like"/>
</dbReference>
<feature type="compositionally biased region" description="Acidic residues" evidence="2">
    <location>
        <begin position="1305"/>
        <end position="1326"/>
    </location>
</feature>
<dbReference type="InterPro" id="IPR036397">
    <property type="entry name" value="RNaseH_sf"/>
</dbReference>
<dbReference type="Pfam" id="PF00665">
    <property type="entry name" value="rve"/>
    <property type="match status" value="1"/>
</dbReference>
<keyword evidence="1" id="KW-0378">Hydrolase</keyword>
<dbReference type="Pfam" id="PF13976">
    <property type="entry name" value="gag_pre-integrs"/>
    <property type="match status" value="1"/>
</dbReference>
<dbReference type="PANTHER" id="PTHR42648:SF18">
    <property type="entry name" value="RETROTRANSPOSON, UNCLASSIFIED-LIKE PROTEIN"/>
    <property type="match status" value="1"/>
</dbReference>